<proteinExistence type="predicted"/>
<name>A0A7S1FSX8_9STRA</name>
<dbReference type="EMBL" id="HBFR01018027">
    <property type="protein sequence ID" value="CAD8885897.1"/>
    <property type="molecule type" value="Transcribed_RNA"/>
</dbReference>
<accession>A0A7S1FSX8</accession>
<evidence type="ECO:0000313" key="1">
    <source>
        <dbReference type="EMBL" id="CAD8885897.1"/>
    </source>
</evidence>
<gene>
    <name evidence="1" type="ORF">CHYS00102_LOCUS13094</name>
</gene>
<dbReference type="AlphaFoldDB" id="A0A7S1FSX8"/>
<organism evidence="1">
    <name type="scientific">Corethron hystrix</name>
    <dbReference type="NCBI Taxonomy" id="216773"/>
    <lineage>
        <taxon>Eukaryota</taxon>
        <taxon>Sar</taxon>
        <taxon>Stramenopiles</taxon>
        <taxon>Ochrophyta</taxon>
        <taxon>Bacillariophyta</taxon>
        <taxon>Coscinodiscophyceae</taxon>
        <taxon>Corethrophycidae</taxon>
        <taxon>Corethrales</taxon>
        <taxon>Corethraceae</taxon>
        <taxon>Corethron</taxon>
    </lineage>
</organism>
<protein>
    <submittedName>
        <fullName evidence="1">Uncharacterized protein</fullName>
    </submittedName>
</protein>
<reference evidence="1" key="1">
    <citation type="submission" date="2021-01" db="EMBL/GenBank/DDBJ databases">
        <authorList>
            <person name="Corre E."/>
            <person name="Pelletier E."/>
            <person name="Niang G."/>
            <person name="Scheremetjew M."/>
            <person name="Finn R."/>
            <person name="Kale V."/>
            <person name="Holt S."/>
            <person name="Cochrane G."/>
            <person name="Meng A."/>
            <person name="Brown T."/>
            <person name="Cohen L."/>
        </authorList>
    </citation>
    <scope>NUCLEOTIDE SEQUENCE</scope>
    <source>
        <strain evidence="1">308</strain>
    </source>
</reference>
<sequence>MIPDALGTIDYLPMFNMMYNSTYVLVIHTISIVDLPATLHTPLAKETTMTCNVRNVPNVSANRTVIATRQLLPLTLTQRGARKKIHYTPNSKLPFKHQYKLQSTPLFGKSLNTVAY</sequence>